<dbReference type="SMART" id="SM00409">
    <property type="entry name" value="IG"/>
    <property type="match status" value="1"/>
</dbReference>
<dbReference type="AlphaFoldDB" id="A0A8S9Y0Y9"/>
<evidence type="ECO:0000313" key="6">
    <source>
        <dbReference type="EMBL" id="KAF6214843.1"/>
    </source>
</evidence>
<organism evidence="6 7">
    <name type="scientific">Apolygus lucorum</name>
    <name type="common">Small green plant bug</name>
    <name type="synonym">Lygocoris lucorum</name>
    <dbReference type="NCBI Taxonomy" id="248454"/>
    <lineage>
        <taxon>Eukaryota</taxon>
        <taxon>Metazoa</taxon>
        <taxon>Ecdysozoa</taxon>
        <taxon>Arthropoda</taxon>
        <taxon>Hexapoda</taxon>
        <taxon>Insecta</taxon>
        <taxon>Pterygota</taxon>
        <taxon>Neoptera</taxon>
        <taxon>Paraneoptera</taxon>
        <taxon>Hemiptera</taxon>
        <taxon>Heteroptera</taxon>
        <taxon>Panheteroptera</taxon>
        <taxon>Cimicomorpha</taxon>
        <taxon>Miridae</taxon>
        <taxon>Mirini</taxon>
        <taxon>Apolygus</taxon>
    </lineage>
</organism>
<dbReference type="GO" id="GO:0043005">
    <property type="term" value="C:neuron projection"/>
    <property type="evidence" value="ECO:0007669"/>
    <property type="project" value="TreeGrafter"/>
</dbReference>
<dbReference type="Proteomes" id="UP000466442">
    <property type="component" value="Unassembled WGS sequence"/>
</dbReference>
<dbReference type="PANTHER" id="PTHR12231">
    <property type="entry name" value="CTX-RELATED TYPE I TRANSMEMBRANE PROTEIN"/>
    <property type="match status" value="1"/>
</dbReference>
<dbReference type="EMBL" id="WIXP02000002">
    <property type="protein sequence ID" value="KAF6214843.1"/>
    <property type="molecule type" value="Genomic_DNA"/>
</dbReference>
<evidence type="ECO:0000256" key="2">
    <source>
        <dbReference type="ARBA" id="ARBA00023157"/>
    </source>
</evidence>
<comment type="caution">
    <text evidence="6">The sequence shown here is derived from an EMBL/GenBank/DDBJ whole genome shotgun (WGS) entry which is preliminary data.</text>
</comment>
<feature type="region of interest" description="Disordered" evidence="4">
    <location>
        <begin position="172"/>
        <end position="209"/>
    </location>
</feature>
<dbReference type="InterPro" id="IPR036179">
    <property type="entry name" value="Ig-like_dom_sf"/>
</dbReference>
<keyword evidence="2" id="KW-1015">Disulfide bond</keyword>
<dbReference type="InterPro" id="IPR003599">
    <property type="entry name" value="Ig_sub"/>
</dbReference>
<evidence type="ECO:0000256" key="3">
    <source>
        <dbReference type="ARBA" id="ARBA00023319"/>
    </source>
</evidence>
<evidence type="ECO:0000259" key="5">
    <source>
        <dbReference type="PROSITE" id="PS50835"/>
    </source>
</evidence>
<evidence type="ECO:0000256" key="4">
    <source>
        <dbReference type="SAM" id="MobiDB-lite"/>
    </source>
</evidence>
<dbReference type="OrthoDB" id="6599761at2759"/>
<gene>
    <name evidence="6" type="ORF">GE061_009586</name>
</gene>
<evidence type="ECO:0000256" key="1">
    <source>
        <dbReference type="ARBA" id="ARBA00022737"/>
    </source>
</evidence>
<keyword evidence="3" id="KW-0393">Immunoglobulin domain</keyword>
<proteinExistence type="predicted"/>
<dbReference type="Gene3D" id="2.60.40.10">
    <property type="entry name" value="Immunoglobulins"/>
    <property type="match status" value="2"/>
</dbReference>
<dbReference type="InterPro" id="IPR013783">
    <property type="entry name" value="Ig-like_fold"/>
</dbReference>
<dbReference type="PANTHER" id="PTHR12231:SF265">
    <property type="entry name" value="DPR-INTERACTING PROTEIN LAMBDA"/>
    <property type="match status" value="1"/>
</dbReference>
<sequence>MTFQVCAKHFKIVSLLAAAKSYDGELLELSNIQRTDMGVYYCIASNGIPPSVSKRMVVQVHFHPVVKVPNDLFGAPVGTDVSIQCNVETSPKALNSWFKETGEKLMDSSKYIMQEVPVNDYTLLLNLTIRNLEKRDFGSYVCQSSNALGKSEGFVRLQERHIVKTTMAPVHQIPDKGKKKVKDKIVVPTPPPPTKKKKKPKPENARAWE</sequence>
<reference evidence="6" key="1">
    <citation type="journal article" date="2021" name="Mol. Ecol. Resour.">
        <title>Apolygus lucorum genome provides insights into omnivorousness and mesophyll feeding.</title>
        <authorList>
            <person name="Liu Y."/>
            <person name="Liu H."/>
            <person name="Wang H."/>
            <person name="Huang T."/>
            <person name="Liu B."/>
            <person name="Yang B."/>
            <person name="Yin L."/>
            <person name="Li B."/>
            <person name="Zhang Y."/>
            <person name="Zhang S."/>
            <person name="Jiang F."/>
            <person name="Zhang X."/>
            <person name="Ren Y."/>
            <person name="Wang B."/>
            <person name="Wang S."/>
            <person name="Lu Y."/>
            <person name="Wu K."/>
            <person name="Fan W."/>
            <person name="Wang G."/>
        </authorList>
    </citation>
    <scope>NUCLEOTIDE SEQUENCE</scope>
    <source>
        <strain evidence="6">12Hb</strain>
    </source>
</reference>
<feature type="domain" description="Ig-like" evidence="5">
    <location>
        <begin position="64"/>
        <end position="158"/>
    </location>
</feature>
<keyword evidence="1" id="KW-0677">Repeat</keyword>
<dbReference type="InterPro" id="IPR013098">
    <property type="entry name" value="Ig_I-set"/>
</dbReference>
<keyword evidence="7" id="KW-1185">Reference proteome</keyword>
<dbReference type="Pfam" id="PF07679">
    <property type="entry name" value="I-set"/>
    <property type="match status" value="1"/>
</dbReference>
<protein>
    <recommendedName>
        <fullName evidence="5">Ig-like domain-containing protein</fullName>
    </recommendedName>
</protein>
<accession>A0A8S9Y0Y9</accession>
<dbReference type="PROSITE" id="PS50835">
    <property type="entry name" value="IG_LIKE"/>
    <property type="match status" value="1"/>
</dbReference>
<dbReference type="InterPro" id="IPR007110">
    <property type="entry name" value="Ig-like_dom"/>
</dbReference>
<dbReference type="SUPFAM" id="SSF48726">
    <property type="entry name" value="Immunoglobulin"/>
    <property type="match status" value="2"/>
</dbReference>
<dbReference type="InterPro" id="IPR051170">
    <property type="entry name" value="Neural/epithelial_adhesion"/>
</dbReference>
<evidence type="ECO:0000313" key="7">
    <source>
        <dbReference type="Proteomes" id="UP000466442"/>
    </source>
</evidence>
<name>A0A8S9Y0Y9_APOLU</name>